<dbReference type="Proteomes" id="UP000179786">
    <property type="component" value="Unassembled WGS sequence"/>
</dbReference>
<accession>A0A1S1MN84</accession>
<dbReference type="GO" id="GO:0032259">
    <property type="term" value="P:methylation"/>
    <property type="evidence" value="ECO:0007669"/>
    <property type="project" value="UniProtKB-KW"/>
</dbReference>
<dbReference type="EMBL" id="MKJU01000028">
    <property type="protein sequence ID" value="OHU89873.1"/>
    <property type="molecule type" value="Genomic_DNA"/>
</dbReference>
<dbReference type="OrthoDB" id="5298194at2"/>
<dbReference type="SUPFAM" id="SSF53335">
    <property type="entry name" value="S-adenosyl-L-methionine-dependent methyltransferases"/>
    <property type="match status" value="1"/>
</dbReference>
<dbReference type="InterPro" id="IPR025714">
    <property type="entry name" value="Methyltranfer_dom"/>
</dbReference>
<dbReference type="GO" id="GO:0008168">
    <property type="term" value="F:methyltransferase activity"/>
    <property type="evidence" value="ECO:0007669"/>
    <property type="project" value="UniProtKB-KW"/>
</dbReference>
<protein>
    <submittedName>
        <fullName evidence="2">Methyltransferase</fullName>
    </submittedName>
</protein>
<evidence type="ECO:0000259" key="1">
    <source>
        <dbReference type="Pfam" id="PF13679"/>
    </source>
</evidence>
<gene>
    <name evidence="2" type="ORF">BET10_17080</name>
</gene>
<dbReference type="STRING" id="1859457.BET10_17080"/>
<comment type="caution">
    <text evidence="2">The sequence shown here is derived from an EMBL/GenBank/DDBJ whole genome shotgun (WGS) entry which is preliminary data.</text>
</comment>
<keyword evidence="2" id="KW-0808">Transferase</keyword>
<proteinExistence type="predicted"/>
<dbReference type="AlphaFoldDB" id="A0A1S1MN84"/>
<dbReference type="RefSeq" id="WP_070986498.1">
    <property type="nucleotide sequence ID" value="NZ_MKJU01000028.1"/>
</dbReference>
<sequence length="400" mass="45658">MSLFHRFTHLDTLLCQTSRYWQLVAFEARALPWDSALNEWLMALSDEQVTYLDNHPLQLQQALLPFIPQLGELDPLLLLPQEPRARHPLPFWLSNGIKGRKLLQLQDFVSHIDEHHYPVLEWCAGKGHLGRMLAYDGAPHVHSIELQASLCEQGQHSARQQGLPMTFSCADVLRDDTSGYFKQQQHAVALHACGRLHQEFMSQAVNAGCEKISLSPCCYHLFTDSVYHAMSDAGQQSGLRLTHSDMKLALQETVTAPERIAKVRKKEVTWRLGFDALRRDITGVDHYVSVPSVNKAIFSGEFSQFCQWAAQQKGITLPQQCDYSAYLVQGQQRKKMTDRIELVRHAFRRAIEIWLVLDRALYLQASGYDVSLYEFCDKQLTPRNILIQATAKIEESTCAR</sequence>
<feature type="domain" description="Methyltransferase" evidence="1">
    <location>
        <begin position="113"/>
        <end position="222"/>
    </location>
</feature>
<evidence type="ECO:0000313" key="3">
    <source>
        <dbReference type="Proteomes" id="UP000179786"/>
    </source>
</evidence>
<dbReference type="InterPro" id="IPR029063">
    <property type="entry name" value="SAM-dependent_MTases_sf"/>
</dbReference>
<evidence type="ECO:0000313" key="2">
    <source>
        <dbReference type="EMBL" id="OHU89873.1"/>
    </source>
</evidence>
<dbReference type="Pfam" id="PF13679">
    <property type="entry name" value="Methyltransf_32"/>
    <property type="match status" value="1"/>
</dbReference>
<keyword evidence="2" id="KW-0489">Methyltransferase</keyword>
<keyword evidence="3" id="KW-1185">Reference proteome</keyword>
<dbReference type="PANTHER" id="PTHR13369">
    <property type="match status" value="1"/>
</dbReference>
<organism evidence="2 3">
    <name type="scientific">Pseudoalteromonas amylolytica</name>
    <dbReference type="NCBI Taxonomy" id="1859457"/>
    <lineage>
        <taxon>Bacteria</taxon>
        <taxon>Pseudomonadati</taxon>
        <taxon>Pseudomonadota</taxon>
        <taxon>Gammaproteobacteria</taxon>
        <taxon>Alteromonadales</taxon>
        <taxon>Pseudoalteromonadaceae</taxon>
        <taxon>Pseudoalteromonas</taxon>
    </lineage>
</organism>
<dbReference type="Gene3D" id="3.40.50.150">
    <property type="entry name" value="Vaccinia Virus protein VP39"/>
    <property type="match status" value="1"/>
</dbReference>
<reference evidence="2 3" key="1">
    <citation type="submission" date="2016-09" db="EMBL/GenBank/DDBJ databases">
        <title>Pseudoalteromonas amylolytica sp. nov., isolated from the surface seawater.</title>
        <authorList>
            <person name="Wu Y.-H."/>
            <person name="Cheng H."/>
            <person name="Jin X.-B."/>
            <person name="Wang C.-S."/>
            <person name="Xu X.-W."/>
        </authorList>
    </citation>
    <scope>NUCLEOTIDE SEQUENCE [LARGE SCALE GENOMIC DNA]</scope>
    <source>
        <strain evidence="2 3">JW1</strain>
    </source>
</reference>
<dbReference type="PANTHER" id="PTHR13369:SF0">
    <property type="entry name" value="GLUTATHIONE S-TRANSFERASE C-TERMINAL DOMAIN-CONTAINING PROTEIN"/>
    <property type="match status" value="1"/>
</dbReference>
<name>A0A1S1MN84_9GAMM</name>